<comment type="caution">
    <text evidence="1">The sequence shown here is derived from an EMBL/GenBank/DDBJ whole genome shotgun (WGS) entry which is preliminary data.</text>
</comment>
<accession>A0ABQ9GDB6</accession>
<proteinExistence type="predicted"/>
<keyword evidence="2" id="KW-1185">Reference proteome</keyword>
<protein>
    <recommendedName>
        <fullName evidence="3">DDE Tnp4 domain-containing protein</fullName>
    </recommendedName>
</protein>
<name>A0ABQ9GDB6_9NEOP</name>
<evidence type="ECO:0000313" key="2">
    <source>
        <dbReference type="Proteomes" id="UP001159363"/>
    </source>
</evidence>
<dbReference type="Proteomes" id="UP001159363">
    <property type="component" value="Chromosome 12"/>
</dbReference>
<evidence type="ECO:0008006" key="3">
    <source>
        <dbReference type="Google" id="ProtNLM"/>
    </source>
</evidence>
<sequence>MPEPTEDKWLDISNKFWSKTNFPNCVGSVDGKHVRCINTVVADSNLRFVAIDVGAYGKEGDCTVFRDSPIGKKLRDGIHYDDTETHPFMDVNNLGRGKRGEGLHIRDNFANYFMGTGAIPFQRNYMYLATDVLVLVMAYPECTLKIYRRRTWQKLTAAPVLPHSMTTHIQLHVLSLGSDCPLIPPRRSTMRQRPVCEATPHNCNTSQQCVVPIPSNRSVFAAAAETHSTNKPTISGTARVWTANHAFLRSPLQIVPAINDCERCRYFSRPLSSTITLIQCETCRPHTHTHTTNRGLVSWGAIFDHKVFAVTLNTFSSAFPVSNSINRVNVTPVLYTHSAAIQNLFPQTGAASDESNSRATTLHTLDRVPSAGSGHFLIVDGEETFAKPRRRSFPKSVIVENTEIVRISYVRRSVPLLVFTESDFLYGLTGKLFVITDLKSQFPNCYIAAELAFWSDRSPHTSAGWVRYSLESGCLPDFLKWLTHRRDSHYMKQKHICYDRAVSHAALVAQGWSGRLVLGGSGVRALVPVRLISSSYVAYKCTVTLSSGRSDFSSSNVNDTLRHRITHALIDGKCIDKAVNERGAAVRLLASDPGETCSIPGGVAPEFSHVGIVQDDAAGRWVFSVIFPVPCSCTPALLHTHLVSPSSALKTSMLRAIRRGWARNPQSRSVGFALKRTHGDFPSAGKGNCRRGKFPGLRDRVVTNF</sequence>
<dbReference type="EMBL" id="JARBHB010000013">
    <property type="protein sequence ID" value="KAJ8869516.1"/>
    <property type="molecule type" value="Genomic_DNA"/>
</dbReference>
<gene>
    <name evidence="1" type="ORF">PR048_028507</name>
</gene>
<evidence type="ECO:0000313" key="1">
    <source>
        <dbReference type="EMBL" id="KAJ8869516.1"/>
    </source>
</evidence>
<organism evidence="1 2">
    <name type="scientific">Dryococelus australis</name>
    <dbReference type="NCBI Taxonomy" id="614101"/>
    <lineage>
        <taxon>Eukaryota</taxon>
        <taxon>Metazoa</taxon>
        <taxon>Ecdysozoa</taxon>
        <taxon>Arthropoda</taxon>
        <taxon>Hexapoda</taxon>
        <taxon>Insecta</taxon>
        <taxon>Pterygota</taxon>
        <taxon>Neoptera</taxon>
        <taxon>Polyneoptera</taxon>
        <taxon>Phasmatodea</taxon>
        <taxon>Verophasmatodea</taxon>
        <taxon>Anareolatae</taxon>
        <taxon>Phasmatidae</taxon>
        <taxon>Eurycanthinae</taxon>
        <taxon>Dryococelus</taxon>
    </lineage>
</organism>
<reference evidence="1 2" key="1">
    <citation type="submission" date="2023-02" db="EMBL/GenBank/DDBJ databases">
        <title>LHISI_Scaffold_Assembly.</title>
        <authorList>
            <person name="Stuart O.P."/>
            <person name="Cleave R."/>
            <person name="Magrath M.J.L."/>
            <person name="Mikheyev A.S."/>
        </authorList>
    </citation>
    <scope>NUCLEOTIDE SEQUENCE [LARGE SCALE GENOMIC DNA]</scope>
    <source>
        <strain evidence="1">Daus_M_001</strain>
        <tissue evidence="1">Leg muscle</tissue>
    </source>
</reference>